<proteinExistence type="predicted"/>
<dbReference type="InterPro" id="IPR003776">
    <property type="entry name" value="YcaO-like_dom"/>
</dbReference>
<organism evidence="2 3">
    <name type="scientific">Pseudomonas folii</name>
    <dbReference type="NCBI Taxonomy" id="2762593"/>
    <lineage>
        <taxon>Bacteria</taxon>
        <taxon>Pseudomonadati</taxon>
        <taxon>Pseudomonadota</taxon>
        <taxon>Gammaproteobacteria</taxon>
        <taxon>Pseudomonadales</taxon>
        <taxon>Pseudomonadaceae</taxon>
        <taxon>Pseudomonas</taxon>
    </lineage>
</organism>
<keyword evidence="3" id="KW-1185">Reference proteome</keyword>
<dbReference type="Proteomes" id="UP000651852">
    <property type="component" value="Unassembled WGS sequence"/>
</dbReference>
<dbReference type="Pfam" id="PF02624">
    <property type="entry name" value="YcaO"/>
    <property type="match status" value="1"/>
</dbReference>
<evidence type="ECO:0000313" key="3">
    <source>
        <dbReference type="Proteomes" id="UP000651852"/>
    </source>
</evidence>
<dbReference type="Gene3D" id="3.30.160.660">
    <property type="match status" value="1"/>
</dbReference>
<sequence length="394" mass="43405">MFERDFSAISSEEKVLQAASSLGFSFSTEFKNASKTVAVSKLIDNAGVTVSEGAGKGIYCKIGAQAESLEHFALDGNLFTGLVSSAIDDIRNQPSLSMDGLLTNLPKSRTAIDCVEMHDILTGGKVRVPAVIQLPCKELGDKIEAHPELSYLNRYSSNSGLAFGCSENEAILHGLNEVVERHALSKVLMSLCGQHEKLLLKSPSAEILDELFFGQDSLRALVDGMKVLLTHTIYGVYFCMAIPKRPDGRYPVCLIGSGCSVDAGVAIERASTELLQALELFDESERDNDLKAYSLMQRSFKLQPLIDLEVLRNNEYICRRLDPPRKKTVAHQLEYIIEQISATGLRILRRTLLEFDNGCVVTQVYIPGVERFNLVRAGIPVVPQHLLHANRSFS</sequence>
<feature type="domain" description="YcaO" evidence="1">
    <location>
        <begin position="51"/>
        <end position="394"/>
    </location>
</feature>
<dbReference type="RefSeq" id="WP_187522953.1">
    <property type="nucleotide sequence ID" value="NZ_JACONW010000166.1"/>
</dbReference>
<evidence type="ECO:0000259" key="1">
    <source>
        <dbReference type="PROSITE" id="PS51664"/>
    </source>
</evidence>
<dbReference type="PANTHER" id="PTHR37809:SF1">
    <property type="entry name" value="RIBOSOMAL PROTEIN S12 METHYLTHIOTRANSFERASE ACCESSORY FACTOR YCAO"/>
    <property type="match status" value="1"/>
</dbReference>
<name>A0ABR7B6A6_9PSED</name>
<accession>A0ABR7B6A6</accession>
<reference evidence="2 3" key="1">
    <citation type="submission" date="2020-08" db="EMBL/GenBank/DDBJ databases">
        <title>Putative novel bacterial strains isolated from necrotic wheat leaf tissues caused by Xanthomonas translucens.</title>
        <authorList>
            <person name="Tambong J.T."/>
        </authorList>
    </citation>
    <scope>NUCLEOTIDE SEQUENCE [LARGE SCALE GENOMIC DNA]</scope>
    <source>
        <strain evidence="2 3">DOAB 1069</strain>
    </source>
</reference>
<dbReference type="EMBL" id="JACONW010000166">
    <property type="protein sequence ID" value="MBC3952710.1"/>
    <property type="molecule type" value="Genomic_DNA"/>
</dbReference>
<dbReference type="PROSITE" id="PS51664">
    <property type="entry name" value="YCAO"/>
    <property type="match status" value="1"/>
</dbReference>
<comment type="caution">
    <text evidence="2">The sequence shown here is derived from an EMBL/GenBank/DDBJ whole genome shotgun (WGS) entry which is preliminary data.</text>
</comment>
<evidence type="ECO:0000313" key="2">
    <source>
        <dbReference type="EMBL" id="MBC3952710.1"/>
    </source>
</evidence>
<protein>
    <submittedName>
        <fullName evidence="2">YcaO-like family protein</fullName>
    </submittedName>
</protein>
<gene>
    <name evidence="2" type="ORF">H8S59_23325</name>
</gene>
<dbReference type="PANTHER" id="PTHR37809">
    <property type="entry name" value="RIBOSOMAL PROTEIN S12 METHYLTHIOTRANSFERASE ACCESSORY FACTOR YCAO"/>
    <property type="match status" value="1"/>
</dbReference>